<keyword evidence="8" id="KW-1015">Disulfide bond</keyword>
<dbReference type="PROSITE" id="PS00026">
    <property type="entry name" value="CHIT_BIND_I_1"/>
    <property type="match status" value="2"/>
</dbReference>
<dbReference type="CDD" id="cd00035">
    <property type="entry name" value="ChtBD1"/>
    <property type="match status" value="2"/>
</dbReference>
<dbReference type="Proteomes" id="UP001447188">
    <property type="component" value="Unassembled WGS sequence"/>
</dbReference>
<dbReference type="PANTHER" id="PTHR46471:SF4">
    <property type="entry name" value="CHITIN DEACETYLASE"/>
    <property type="match status" value="1"/>
</dbReference>
<dbReference type="InterPro" id="IPR002509">
    <property type="entry name" value="NODB_dom"/>
</dbReference>
<feature type="disulfide bond" evidence="8">
    <location>
        <begin position="126"/>
        <end position="140"/>
    </location>
</feature>
<keyword evidence="6" id="KW-0119">Carbohydrate metabolism</keyword>
<dbReference type="InterPro" id="IPR011330">
    <property type="entry name" value="Glyco_hydro/deAcase_b/a-brl"/>
</dbReference>
<dbReference type="Gene3D" id="3.20.20.370">
    <property type="entry name" value="Glycoside hydrolase/deacetylase"/>
    <property type="match status" value="1"/>
</dbReference>
<accession>A0ABR3GM82</accession>
<dbReference type="PROSITE" id="PS50941">
    <property type="entry name" value="CHIT_BIND_I_2"/>
    <property type="match status" value="2"/>
</dbReference>
<dbReference type="CDD" id="cd10951">
    <property type="entry name" value="CE4_ClCDA_like"/>
    <property type="match status" value="1"/>
</dbReference>
<dbReference type="PROSITE" id="PS51677">
    <property type="entry name" value="NODB"/>
    <property type="match status" value="1"/>
</dbReference>
<dbReference type="SUPFAM" id="SSF57016">
    <property type="entry name" value="Plant lectins/antimicrobial peptides"/>
    <property type="match status" value="3"/>
</dbReference>
<feature type="disulfide bond" evidence="8">
    <location>
        <begin position="121"/>
        <end position="133"/>
    </location>
</feature>
<reference evidence="13 14" key="1">
    <citation type="submission" date="2024-02" db="EMBL/GenBank/DDBJ databases">
        <title>Discinaceae phylogenomics.</title>
        <authorList>
            <person name="Dirks A.C."/>
            <person name="James T.Y."/>
        </authorList>
    </citation>
    <scope>NUCLEOTIDE SEQUENCE [LARGE SCALE GENOMIC DNA]</scope>
    <source>
        <strain evidence="13 14">ACD0624</strain>
    </source>
</reference>
<evidence type="ECO:0000313" key="13">
    <source>
        <dbReference type="EMBL" id="KAL0637024.1"/>
    </source>
</evidence>
<comment type="caution">
    <text evidence="13">The sequence shown here is derived from an EMBL/GenBank/DDBJ whole genome shotgun (WGS) entry which is preliminary data.</text>
</comment>
<dbReference type="InterPro" id="IPR001002">
    <property type="entry name" value="Chitin-bd_1"/>
</dbReference>
<feature type="disulfide bond" evidence="8">
    <location>
        <begin position="54"/>
        <end position="69"/>
    </location>
</feature>
<feature type="disulfide bond" evidence="8">
    <location>
        <begin position="68"/>
        <end position="82"/>
    </location>
</feature>
<keyword evidence="5" id="KW-0378">Hydrolase</keyword>
<feature type="chain" id="PRO_5046460234" description="Glycoside hydrolase/deacetylase" evidence="10">
    <location>
        <begin position="21"/>
        <end position="460"/>
    </location>
</feature>
<evidence type="ECO:0000313" key="14">
    <source>
        <dbReference type="Proteomes" id="UP001447188"/>
    </source>
</evidence>
<feature type="transmembrane region" description="Helical" evidence="9">
    <location>
        <begin position="383"/>
        <end position="402"/>
    </location>
</feature>
<proteinExistence type="predicted"/>
<keyword evidence="7" id="KW-0170">Cobalt</keyword>
<feature type="domain" description="Chitin-binding type-1" evidence="11">
    <location>
        <begin position="51"/>
        <end position="95"/>
    </location>
</feature>
<dbReference type="SMART" id="SM00270">
    <property type="entry name" value="ChtBD1"/>
    <property type="match status" value="3"/>
</dbReference>
<evidence type="ECO:0000256" key="5">
    <source>
        <dbReference type="ARBA" id="ARBA00022801"/>
    </source>
</evidence>
<evidence type="ECO:0000256" key="6">
    <source>
        <dbReference type="ARBA" id="ARBA00023277"/>
    </source>
</evidence>
<feature type="domain" description="Chitin-binding type-1" evidence="11">
    <location>
        <begin position="109"/>
        <end position="154"/>
    </location>
</feature>
<evidence type="ECO:0000256" key="8">
    <source>
        <dbReference type="PROSITE-ProRule" id="PRU00261"/>
    </source>
</evidence>
<keyword evidence="14" id="KW-1185">Reference proteome</keyword>
<evidence type="ECO:0000259" key="11">
    <source>
        <dbReference type="PROSITE" id="PS50941"/>
    </source>
</evidence>
<evidence type="ECO:0000256" key="4">
    <source>
        <dbReference type="ARBA" id="ARBA00022729"/>
    </source>
</evidence>
<evidence type="ECO:0008006" key="15">
    <source>
        <dbReference type="Google" id="ProtNLM"/>
    </source>
</evidence>
<comment type="cofactor">
    <cofactor evidence="1">
        <name>Co(2+)</name>
        <dbReference type="ChEBI" id="CHEBI:48828"/>
    </cofactor>
</comment>
<feature type="disulfide bond" evidence="8">
    <location>
        <begin position="63"/>
        <end position="75"/>
    </location>
</feature>
<evidence type="ECO:0000256" key="10">
    <source>
        <dbReference type="SAM" id="SignalP"/>
    </source>
</evidence>
<evidence type="ECO:0000256" key="7">
    <source>
        <dbReference type="ARBA" id="ARBA00023285"/>
    </source>
</evidence>
<dbReference type="PANTHER" id="PTHR46471">
    <property type="entry name" value="CHITIN DEACETYLASE"/>
    <property type="match status" value="1"/>
</dbReference>
<organism evidence="13 14">
    <name type="scientific">Discina gigas</name>
    <dbReference type="NCBI Taxonomy" id="1032678"/>
    <lineage>
        <taxon>Eukaryota</taxon>
        <taxon>Fungi</taxon>
        <taxon>Dikarya</taxon>
        <taxon>Ascomycota</taxon>
        <taxon>Pezizomycotina</taxon>
        <taxon>Pezizomycetes</taxon>
        <taxon>Pezizales</taxon>
        <taxon>Discinaceae</taxon>
        <taxon>Discina</taxon>
    </lineage>
</organism>
<feature type="domain" description="NodB homology" evidence="12">
    <location>
        <begin position="187"/>
        <end position="379"/>
    </location>
</feature>
<keyword evidence="4 10" id="KW-0732">Signal</keyword>
<feature type="signal peptide" evidence="10">
    <location>
        <begin position="1"/>
        <end position="20"/>
    </location>
</feature>
<gene>
    <name evidence="13" type="ORF">Q9L58_004006</name>
</gene>
<evidence type="ECO:0000256" key="9">
    <source>
        <dbReference type="SAM" id="Phobius"/>
    </source>
</evidence>
<evidence type="ECO:0000259" key="12">
    <source>
        <dbReference type="PROSITE" id="PS51677"/>
    </source>
</evidence>
<dbReference type="EMBL" id="JBBBZM010000040">
    <property type="protein sequence ID" value="KAL0637024.1"/>
    <property type="molecule type" value="Genomic_DNA"/>
</dbReference>
<keyword evidence="9" id="KW-1133">Transmembrane helix</keyword>
<keyword evidence="2 8" id="KW-0147">Chitin-binding</keyword>
<dbReference type="Gene3D" id="3.30.60.10">
    <property type="entry name" value="Endochitinase-like"/>
    <property type="match status" value="3"/>
</dbReference>
<keyword evidence="3" id="KW-0479">Metal-binding</keyword>
<protein>
    <recommendedName>
        <fullName evidence="15">Glycoside hydrolase/deacetylase</fullName>
    </recommendedName>
</protein>
<dbReference type="Pfam" id="PF01522">
    <property type="entry name" value="Polysacc_deac_1"/>
    <property type="match status" value="1"/>
</dbReference>
<dbReference type="InterPro" id="IPR036861">
    <property type="entry name" value="Endochitinase-like_sf"/>
</dbReference>
<sequence length="460" mass="49628">MATPVLLGIAALNMFGYCGATADYCGTGCQTAFGTCTGTTPPPPPPPNTDPNLCGPLNGGASCTSGLCCSQYGYCGTTTDYCDTGCQATFGTCTGTGGGDGGGGGTDPGNICGPMNGNQICSTGLCCSPSGYCGTTEDYCKSPDCLAGFGTCDSDETPAGATTSTIPRPAIGSVPYGQDIIDCNDVGHIALTFDDGPSIYTNDLLDLLASYGATATFFITGINNAKGAIDTTWSAVIQRMITDGHQVASHTWSHANLSSLTTSGQETEMIKNEMALRNIIGKIPTYMRPPYSECNDDCHATMTKLGYHVVYFDLDTQDYINATPETNQLSKDIVHQALSSVNPANSDWLSIEHDIIDQTVHNLTAYYLDQMVTYGWKPVPVGLFYYSFIYYFFFYFGIFDIFDDNYPIDSHNFQCYLRLPHLQCRLSKSIYLYIYSDYNLSSTPANLRDHPSRLFLFPAH</sequence>
<name>A0ABR3GM82_9PEZI</name>
<keyword evidence="9" id="KW-0812">Transmembrane</keyword>
<keyword evidence="9" id="KW-0472">Membrane</keyword>
<evidence type="ECO:0000256" key="2">
    <source>
        <dbReference type="ARBA" id="ARBA00022669"/>
    </source>
</evidence>
<dbReference type="InterPro" id="IPR018371">
    <property type="entry name" value="Chitin-binding_1_CS"/>
</dbReference>
<dbReference type="Pfam" id="PF00187">
    <property type="entry name" value="Chitin_bind_1"/>
    <property type="match status" value="2"/>
</dbReference>
<dbReference type="PRINTS" id="PR00451">
    <property type="entry name" value="CHITINBINDNG"/>
</dbReference>
<evidence type="ECO:0000256" key="1">
    <source>
        <dbReference type="ARBA" id="ARBA00001941"/>
    </source>
</evidence>
<comment type="caution">
    <text evidence="8">Lacks conserved residue(s) required for the propagation of feature annotation.</text>
</comment>
<feature type="disulfide bond" evidence="8">
    <location>
        <begin position="112"/>
        <end position="127"/>
    </location>
</feature>
<dbReference type="SUPFAM" id="SSF88713">
    <property type="entry name" value="Glycoside hydrolase/deacetylase"/>
    <property type="match status" value="1"/>
</dbReference>
<evidence type="ECO:0000256" key="3">
    <source>
        <dbReference type="ARBA" id="ARBA00022723"/>
    </source>
</evidence>